<reference evidence="2" key="1">
    <citation type="submission" date="2016-11" db="UniProtKB">
        <authorList>
            <consortium name="WormBaseParasite"/>
        </authorList>
    </citation>
    <scope>IDENTIFICATION</scope>
    <source>
        <strain evidence="2">KR3021</strain>
    </source>
</reference>
<evidence type="ECO:0000313" key="2">
    <source>
        <dbReference type="WBParaSite" id="RSKR_0000673100.1"/>
    </source>
</evidence>
<organism evidence="1 2">
    <name type="scientific">Rhabditophanes sp. KR3021</name>
    <dbReference type="NCBI Taxonomy" id="114890"/>
    <lineage>
        <taxon>Eukaryota</taxon>
        <taxon>Metazoa</taxon>
        <taxon>Ecdysozoa</taxon>
        <taxon>Nematoda</taxon>
        <taxon>Chromadorea</taxon>
        <taxon>Rhabditida</taxon>
        <taxon>Tylenchina</taxon>
        <taxon>Panagrolaimomorpha</taxon>
        <taxon>Strongyloidoidea</taxon>
        <taxon>Alloionematidae</taxon>
        <taxon>Rhabditophanes</taxon>
    </lineage>
</organism>
<proteinExistence type="predicted"/>
<accession>A0AC35U0R0</accession>
<evidence type="ECO:0000313" key="1">
    <source>
        <dbReference type="Proteomes" id="UP000095286"/>
    </source>
</evidence>
<dbReference type="Proteomes" id="UP000095286">
    <property type="component" value="Unplaced"/>
</dbReference>
<protein>
    <submittedName>
        <fullName evidence="2">Tubulin-specific chaperone E</fullName>
    </submittedName>
</protein>
<sequence length="503" mass="57086">MTPVQCTVGKVGDLVYLVDNRRGVIRFVGAICGKEGIWYGVELESAPGKNNGQFQGVQYFTTSKPNSGVFVSPKDVSHGSDLMHEIYETYRPLDHSQAISIKNKEVSIHIDKNVQEVINDFYQLQVVSLCYSATSMISQQNTKKFERCTMLSLQNCLLTSWSNLIMILKYFPKIDNLDIYGNQMESIQTIAHKLDELKEFTTTIKSLNVGKCGVVNEDVKLILELFPSLDSFSLAKSNIDNLCLEGKVYPNINLLYLEQCEIHDFGVLKEGLLSLPNLKSLTMCSCCMSEVPADIATYLPKLELLNLKNNNFTSWKIINNLKKISTLLSLHVDISELPKGENLPDNFEILLAKCPHIPKLNNMFPTPTQRQKAEYTFLREVSPEEVDHREDRDRLVKIYGATETIKRNELDASKMKLGLLKIIVKEGEQWCQLNVPPTATLKILLTTACRMLKLQRNKIESVHLAFNTQDVDVTKDKFNHALNTHLYINGYDLENTLTIQILK</sequence>
<dbReference type="WBParaSite" id="RSKR_0000673100.1">
    <property type="protein sequence ID" value="RSKR_0000673100.1"/>
    <property type="gene ID" value="RSKR_0000673100"/>
</dbReference>
<name>A0AC35U0R0_9BILA</name>